<sequence>MDVKLAEAVSTLLSSMSSQSEVRTLCHLHCILSSAEVELSDKKEIPTFTLEFDNPYPLFSPSSLSQDQLNKFTCYIFERRFGWSETDTEKGNRVRRLSSTGTTLSAGDRQQKSILNNHFDCLIRWYLHQDLNKALLKATEYTIKKMSAMPVIRNRAVIHLMDWLKKNSDQLKDRDLFPQIQDLIVMSLTDVWSAIRNACTIRLTGLALSFDLQDVESLFTKLVNICCSESPWQAKEGAVMGMNSLMNQFQNSMNSKSPMSSPRTLEFDTEDKARNMPDFISSKIRDVTFTLLYHPQLTIREHAVKTLATFISCAGITEALSTFNKVIAVLRKGVTTNGKSFQMRSPVQYMDDYASEGFMGVCMFLVKVLPLSCLLPNWPEYMSTFILYLSHPASTVRQAASSVFRQIVVKSSHSVVMLKLILQCLAMGWSPDSQQMRAPSPQDSSPEGEFITPLRPSICDKIDCALMDTWEGREGRLFAYELIFKYLIKNHWLYTFGPAGSSLHMDNFVSQNRDMNNSIKQEDGTEARIGAEIPVSINPRDIHRVESVNILSVRFLTQVELSSLNQNPGSKNKMERMPLIDPSESGCIPDPDINQFDTTFSLLTQAQIVDSCKPENPDNDIESYRQLMQQQSVLRIMESCKLSHDDGESHSSLTWLQKEELQPMSHILKVILYQTAESLADPQWEVRRIANQVLPCLAEVIRWYKMELMEIFWRKYLTASTSLMTFTAMLTLNESLIHAVKLVPLLQKPPHSWQNHNWCKDCLSQIVNSVQNCLPVYLSHVQQLLQRPCFDKLSVIAASVIVIAHEHFHVSKGKHEQALSVLKFWKKLFYFAHSQTELAVEFPEPEDKKTFISPFQGYLSCCLVKPDSKIHCARQVEKYFVSEVYAKLPHFLDGLTCEEVGSVAPVLAHYIGIFVEDTHISKAMIECLNTQVRRMVEHMKNNTNIKDKQILLTYGSLTLKELAAVIAMKSTDSSVVQRLLGLYLELSSTVSPSTHLRHIFNAVSVRLKETLQFNVDKSPRPLFGVSSGDQLNLMSNDIPSSSSSDEEEEYDSEEEVIVGTPSSHRYAESLTLNTSNNSGRLSSLSGHSNEGRGHGGRKRSQSSQEEEKKEEETEEEENIGNDSSSDWDSWDEEDETQSAFSEVFSKFLKELQQVLHEYDIDLIAEVKKIKENEKTVILNLLRS</sequence>
<dbReference type="PANTHER" id="PTHR36910">
    <property type="match status" value="1"/>
</dbReference>
<dbReference type="InterPro" id="IPR016024">
    <property type="entry name" value="ARM-type_fold"/>
</dbReference>
<protein>
    <submittedName>
        <fullName evidence="2">Uncharacterized protein</fullName>
    </submittedName>
</protein>
<evidence type="ECO:0000313" key="3">
    <source>
        <dbReference type="Proteomes" id="UP001634394"/>
    </source>
</evidence>
<feature type="compositionally biased region" description="Low complexity" evidence="1">
    <location>
        <begin position="1069"/>
        <end position="1088"/>
    </location>
</feature>
<dbReference type="EMBL" id="JBJQND010000012">
    <property type="protein sequence ID" value="KAL3860307.1"/>
    <property type="molecule type" value="Genomic_DNA"/>
</dbReference>
<dbReference type="Gene3D" id="1.25.10.10">
    <property type="entry name" value="Leucine-rich Repeat Variant"/>
    <property type="match status" value="1"/>
</dbReference>
<dbReference type="InterPro" id="IPR011989">
    <property type="entry name" value="ARM-like"/>
</dbReference>
<gene>
    <name evidence="2" type="ORF">ACJMK2_010446</name>
</gene>
<dbReference type="SUPFAM" id="SSF48371">
    <property type="entry name" value="ARM repeat"/>
    <property type="match status" value="1"/>
</dbReference>
<accession>A0ABD3VFG4</accession>
<organism evidence="2 3">
    <name type="scientific">Sinanodonta woodiana</name>
    <name type="common">Chinese pond mussel</name>
    <name type="synonym">Anodonta woodiana</name>
    <dbReference type="NCBI Taxonomy" id="1069815"/>
    <lineage>
        <taxon>Eukaryota</taxon>
        <taxon>Metazoa</taxon>
        <taxon>Spiralia</taxon>
        <taxon>Lophotrochozoa</taxon>
        <taxon>Mollusca</taxon>
        <taxon>Bivalvia</taxon>
        <taxon>Autobranchia</taxon>
        <taxon>Heteroconchia</taxon>
        <taxon>Palaeoheterodonta</taxon>
        <taxon>Unionida</taxon>
        <taxon>Unionoidea</taxon>
        <taxon>Unionidae</taxon>
        <taxon>Unioninae</taxon>
        <taxon>Sinanodonta</taxon>
    </lineage>
</organism>
<evidence type="ECO:0000256" key="1">
    <source>
        <dbReference type="SAM" id="MobiDB-lite"/>
    </source>
</evidence>
<feature type="compositionally biased region" description="Polar residues" evidence="1">
    <location>
        <begin position="1027"/>
        <end position="1039"/>
    </location>
</feature>
<dbReference type="Proteomes" id="UP001634394">
    <property type="component" value="Unassembled WGS sequence"/>
</dbReference>
<evidence type="ECO:0000313" key="2">
    <source>
        <dbReference type="EMBL" id="KAL3860307.1"/>
    </source>
</evidence>
<feature type="region of interest" description="Disordered" evidence="1">
    <location>
        <begin position="1025"/>
        <end position="1136"/>
    </location>
</feature>
<reference evidence="2 3" key="1">
    <citation type="submission" date="2024-11" db="EMBL/GenBank/DDBJ databases">
        <title>Chromosome-level genome assembly of the freshwater bivalve Anodonta woodiana.</title>
        <authorList>
            <person name="Chen X."/>
        </authorList>
    </citation>
    <scope>NUCLEOTIDE SEQUENCE [LARGE SCALE GENOMIC DNA]</scope>
    <source>
        <strain evidence="2">MN2024</strain>
        <tissue evidence="2">Gills</tissue>
    </source>
</reference>
<feature type="compositionally biased region" description="Acidic residues" evidence="1">
    <location>
        <begin position="1044"/>
        <end position="1056"/>
    </location>
</feature>
<name>A0ABD3VFG4_SINWO</name>
<dbReference type="PANTHER" id="PTHR36910:SF8">
    <property type="match status" value="1"/>
</dbReference>
<dbReference type="AlphaFoldDB" id="A0ABD3VFG4"/>
<comment type="caution">
    <text evidence="2">The sequence shown here is derived from an EMBL/GenBank/DDBJ whole genome shotgun (WGS) entry which is preliminary data.</text>
</comment>
<proteinExistence type="predicted"/>
<keyword evidence="3" id="KW-1185">Reference proteome</keyword>